<dbReference type="EMBL" id="JAMDMJ010000021">
    <property type="protein sequence ID" value="MCY9597397.1"/>
    <property type="molecule type" value="Genomic_DNA"/>
</dbReference>
<dbReference type="Proteomes" id="UP001527202">
    <property type="component" value="Unassembled WGS sequence"/>
</dbReference>
<dbReference type="InterPro" id="IPR036390">
    <property type="entry name" value="WH_DNA-bd_sf"/>
</dbReference>
<dbReference type="OrthoDB" id="9815009at2"/>
<reference evidence="5 6" key="1">
    <citation type="submission" date="2018-01" db="EMBL/GenBank/DDBJ databases">
        <title>The whole genome sequencing and assembly of Paenibacillus chitinolyticus KCCM 41400 strain.</title>
        <authorList>
            <person name="Kim J.-Y."/>
            <person name="Park M.-K."/>
            <person name="Lee Y.-J."/>
            <person name="Yi H."/>
            <person name="Bahn Y.-S."/>
            <person name="Kim J.F."/>
            <person name="Lee D.-W."/>
        </authorList>
    </citation>
    <scope>NUCLEOTIDE SEQUENCE [LARGE SCALE GENOMIC DNA]</scope>
    <source>
        <strain evidence="5 6">KCCM 41400</strain>
    </source>
</reference>
<accession>A0A410WU29</accession>
<dbReference type="Gene3D" id="1.10.10.10">
    <property type="entry name" value="Winged helix-like DNA-binding domain superfamily/Winged helix DNA-binding domain"/>
    <property type="match status" value="1"/>
</dbReference>
<dbReference type="RefSeq" id="WP_042231107.1">
    <property type="nucleotide sequence ID" value="NZ_CP026520.1"/>
</dbReference>
<organism evidence="5 6">
    <name type="scientific">Paenibacillus chitinolyticus</name>
    <dbReference type="NCBI Taxonomy" id="79263"/>
    <lineage>
        <taxon>Bacteria</taxon>
        <taxon>Bacillati</taxon>
        <taxon>Bacillota</taxon>
        <taxon>Bacilli</taxon>
        <taxon>Bacillales</taxon>
        <taxon>Paenibacillaceae</taxon>
        <taxon>Paenibacillus</taxon>
    </lineage>
</organism>
<dbReference type="InterPro" id="IPR028349">
    <property type="entry name" value="PafC-like"/>
</dbReference>
<evidence type="ECO:0000313" key="4">
    <source>
        <dbReference type="EMBL" id="MCY9597397.1"/>
    </source>
</evidence>
<dbReference type="InterPro" id="IPR036388">
    <property type="entry name" value="WH-like_DNA-bd_sf"/>
</dbReference>
<evidence type="ECO:0000313" key="5">
    <source>
        <dbReference type="EMBL" id="QAV17777.1"/>
    </source>
</evidence>
<dbReference type="InterPro" id="IPR026881">
    <property type="entry name" value="WYL_dom"/>
</dbReference>
<dbReference type="SUPFAM" id="SSF46785">
    <property type="entry name" value="Winged helix' DNA-binding domain"/>
    <property type="match status" value="1"/>
</dbReference>
<evidence type="ECO:0000313" key="6">
    <source>
        <dbReference type="Proteomes" id="UP000288943"/>
    </source>
</evidence>
<dbReference type="Pfam" id="PF08279">
    <property type="entry name" value="HTH_11"/>
    <property type="match status" value="1"/>
</dbReference>
<evidence type="ECO:0000313" key="7">
    <source>
        <dbReference type="Proteomes" id="UP001527202"/>
    </source>
</evidence>
<dbReference type="GeneID" id="95374931"/>
<evidence type="ECO:0000259" key="1">
    <source>
        <dbReference type="Pfam" id="PF08279"/>
    </source>
</evidence>
<reference evidence="4 7" key="2">
    <citation type="submission" date="2022-05" db="EMBL/GenBank/DDBJ databases">
        <title>Genome Sequencing of Bee-Associated Microbes.</title>
        <authorList>
            <person name="Dunlap C."/>
        </authorList>
    </citation>
    <scope>NUCLEOTIDE SEQUENCE [LARGE SCALE GENOMIC DNA]</scope>
    <source>
        <strain evidence="4 7">NRRL B-23120</strain>
    </source>
</reference>
<keyword evidence="7" id="KW-1185">Reference proteome</keyword>
<sequence length="315" mass="35742">MNKTDRMLAIILRLQRKGTQRAEDLAAAFETSVRTIYRDMQALCEAGVPVVGAPGQGYSLVEGYFLPPVSFTAEEAVTLLLGLEFVEQQFDEASRAQAGAARAKLEGVLPDRVRRESQRHREGMKLLAGPGSAAGNGAAALALLRGAVLQERTVRFAYAAKDTAMPGGERLTVREADPYGLVYLNSAWMLIAFCRLRQEVRHFRLSRISELTLLETVFEKPEEFDLRLYKPADDRQGEVRLLFRRELANRVRETNYYYIEETQNVEQGLLVTLKVRSPEEILHWVLSWGAGVEVLEPESLRVRLREEIRRMAKRY</sequence>
<dbReference type="Pfam" id="PF25583">
    <property type="entry name" value="WCX"/>
    <property type="match status" value="1"/>
</dbReference>
<dbReference type="EMBL" id="CP026520">
    <property type="protein sequence ID" value="QAV17777.1"/>
    <property type="molecule type" value="Genomic_DNA"/>
</dbReference>
<dbReference type="KEGG" id="pchi:PC41400_08915"/>
<gene>
    <name evidence="4" type="ORF">M5X16_16670</name>
    <name evidence="5" type="ORF">PC41400_08915</name>
</gene>
<dbReference type="PANTHER" id="PTHR34580">
    <property type="match status" value="1"/>
</dbReference>
<name>A0A410WU29_9BACL</name>
<dbReference type="Pfam" id="PF13280">
    <property type="entry name" value="WYL"/>
    <property type="match status" value="1"/>
</dbReference>
<dbReference type="InterPro" id="IPR013196">
    <property type="entry name" value="HTH_11"/>
</dbReference>
<proteinExistence type="predicted"/>
<feature type="domain" description="WYL" evidence="2">
    <location>
        <begin position="140"/>
        <end position="212"/>
    </location>
</feature>
<dbReference type="Proteomes" id="UP000288943">
    <property type="component" value="Chromosome"/>
</dbReference>
<dbReference type="AlphaFoldDB" id="A0A410WU29"/>
<feature type="domain" description="WCX" evidence="3">
    <location>
        <begin position="237"/>
        <end position="312"/>
    </location>
</feature>
<dbReference type="PROSITE" id="PS52050">
    <property type="entry name" value="WYL"/>
    <property type="match status" value="1"/>
</dbReference>
<dbReference type="InterPro" id="IPR057727">
    <property type="entry name" value="WCX_dom"/>
</dbReference>
<evidence type="ECO:0000259" key="3">
    <source>
        <dbReference type="Pfam" id="PF25583"/>
    </source>
</evidence>
<dbReference type="PANTHER" id="PTHR34580:SF1">
    <property type="entry name" value="PROTEIN PAFC"/>
    <property type="match status" value="1"/>
</dbReference>
<dbReference type="InterPro" id="IPR051534">
    <property type="entry name" value="CBASS_pafABC_assoc_protein"/>
</dbReference>
<feature type="domain" description="Helix-turn-helix type 11" evidence="1">
    <location>
        <begin position="6"/>
        <end position="58"/>
    </location>
</feature>
<evidence type="ECO:0000259" key="2">
    <source>
        <dbReference type="Pfam" id="PF13280"/>
    </source>
</evidence>
<protein>
    <submittedName>
        <fullName evidence="5">YafY family transcriptional regulator</fullName>
    </submittedName>
</protein>
<dbReference type="PIRSF" id="PIRSF016838">
    <property type="entry name" value="PafC"/>
    <property type="match status" value="1"/>
</dbReference>